<evidence type="ECO:0000313" key="2">
    <source>
        <dbReference type="Proteomes" id="UP000762676"/>
    </source>
</evidence>
<name>A0AAV4GCU6_9GAST</name>
<reference evidence="1 2" key="1">
    <citation type="journal article" date="2021" name="Elife">
        <title>Chloroplast acquisition without the gene transfer in kleptoplastic sea slugs, Plakobranchus ocellatus.</title>
        <authorList>
            <person name="Maeda T."/>
            <person name="Takahashi S."/>
            <person name="Yoshida T."/>
            <person name="Shimamura S."/>
            <person name="Takaki Y."/>
            <person name="Nagai Y."/>
            <person name="Toyoda A."/>
            <person name="Suzuki Y."/>
            <person name="Arimoto A."/>
            <person name="Ishii H."/>
            <person name="Satoh N."/>
            <person name="Nishiyama T."/>
            <person name="Hasebe M."/>
            <person name="Maruyama T."/>
            <person name="Minagawa J."/>
            <person name="Obokata J."/>
            <person name="Shigenobu S."/>
        </authorList>
    </citation>
    <scope>NUCLEOTIDE SEQUENCE [LARGE SCALE GENOMIC DNA]</scope>
</reference>
<comment type="caution">
    <text evidence="1">The sequence shown here is derived from an EMBL/GenBank/DDBJ whole genome shotgun (WGS) entry which is preliminary data.</text>
</comment>
<sequence length="156" mass="17751">MFKSGKACGPDGIPSEFYKSISHVPKFTDYLTALFNTIFESGTYPEEWTKCAIFPLHKEGDINNVNNYRDISLLNVQERTPLPPHDILLPQAAVAFIKEDDPDMDANIEFPQIERKEFPANVTINEKLTLDQQSEARRVVEQFLDTLSDVQAGHHE</sequence>
<organism evidence="1 2">
    <name type="scientific">Elysia marginata</name>
    <dbReference type="NCBI Taxonomy" id="1093978"/>
    <lineage>
        <taxon>Eukaryota</taxon>
        <taxon>Metazoa</taxon>
        <taxon>Spiralia</taxon>
        <taxon>Lophotrochozoa</taxon>
        <taxon>Mollusca</taxon>
        <taxon>Gastropoda</taxon>
        <taxon>Heterobranchia</taxon>
        <taxon>Euthyneura</taxon>
        <taxon>Panpulmonata</taxon>
        <taxon>Sacoglossa</taxon>
        <taxon>Placobranchoidea</taxon>
        <taxon>Plakobranchidae</taxon>
        <taxon>Elysia</taxon>
    </lineage>
</organism>
<keyword evidence="2" id="KW-1185">Reference proteome</keyword>
<dbReference type="PANTHER" id="PTHR19446">
    <property type="entry name" value="REVERSE TRANSCRIPTASES"/>
    <property type="match status" value="1"/>
</dbReference>
<accession>A0AAV4GCU6</accession>
<dbReference type="EMBL" id="BMAT01011973">
    <property type="protein sequence ID" value="GFR82966.1"/>
    <property type="molecule type" value="Genomic_DNA"/>
</dbReference>
<dbReference type="AlphaFoldDB" id="A0AAV4GCU6"/>
<dbReference type="Proteomes" id="UP000762676">
    <property type="component" value="Unassembled WGS sequence"/>
</dbReference>
<proteinExistence type="predicted"/>
<protein>
    <submittedName>
        <fullName evidence="1">Retrovirus-related Pol polyprotein LINE-1</fullName>
    </submittedName>
</protein>
<gene>
    <name evidence="1" type="ORF">ElyMa_005964600</name>
</gene>
<evidence type="ECO:0000313" key="1">
    <source>
        <dbReference type="EMBL" id="GFR82966.1"/>
    </source>
</evidence>